<protein>
    <submittedName>
        <fullName evidence="7">Cobalamin biosynthesis bifunctional protein CbiET</fullName>
    </submittedName>
</protein>
<dbReference type="Proteomes" id="UP000237889">
    <property type="component" value="Chromosome"/>
</dbReference>
<evidence type="ECO:0000256" key="1">
    <source>
        <dbReference type="ARBA" id="ARBA00004953"/>
    </source>
</evidence>
<dbReference type="InterPro" id="IPR006365">
    <property type="entry name" value="Cbl_synth_CobL"/>
</dbReference>
<evidence type="ECO:0000259" key="6">
    <source>
        <dbReference type="Pfam" id="PF00590"/>
    </source>
</evidence>
<keyword evidence="5" id="KW-0949">S-adenosyl-L-methionine</keyword>
<dbReference type="InterPro" id="IPR000878">
    <property type="entry name" value="4pyrrol_Mease"/>
</dbReference>
<dbReference type="NCBIfam" id="TIGR02469">
    <property type="entry name" value="CbiT"/>
    <property type="match status" value="1"/>
</dbReference>
<dbReference type="UniPathway" id="UPA00148"/>
<dbReference type="CDD" id="cd11644">
    <property type="entry name" value="Precorrin-6Y-MT"/>
    <property type="match status" value="1"/>
</dbReference>
<dbReference type="InterPro" id="IPR014008">
    <property type="entry name" value="Cbl_synth_MTase_CbiT"/>
</dbReference>
<dbReference type="SUPFAM" id="SSF53335">
    <property type="entry name" value="S-adenosyl-L-methionine-dependent methyltransferases"/>
    <property type="match status" value="1"/>
</dbReference>
<dbReference type="InterPro" id="IPR014777">
    <property type="entry name" value="4pyrrole_Mease_sub1"/>
</dbReference>
<dbReference type="Gene3D" id="3.40.50.150">
    <property type="entry name" value="Vaccinia Virus protein VP39"/>
    <property type="match status" value="1"/>
</dbReference>
<evidence type="ECO:0000256" key="2">
    <source>
        <dbReference type="ARBA" id="ARBA00022573"/>
    </source>
</evidence>
<evidence type="ECO:0000256" key="3">
    <source>
        <dbReference type="ARBA" id="ARBA00022603"/>
    </source>
</evidence>
<feature type="domain" description="Tetrapyrrole methylase" evidence="6">
    <location>
        <begin position="14"/>
        <end position="199"/>
    </location>
</feature>
<dbReference type="PIRSF" id="PIRSF036428">
    <property type="entry name" value="CobL"/>
    <property type="match status" value="1"/>
</dbReference>
<dbReference type="KEGG" id="phr:C6569_16575"/>
<evidence type="ECO:0000256" key="5">
    <source>
        <dbReference type="ARBA" id="ARBA00022691"/>
    </source>
</evidence>
<dbReference type="NCBIfam" id="TIGR02467">
    <property type="entry name" value="CbiE"/>
    <property type="match status" value="1"/>
</dbReference>
<dbReference type="Gene3D" id="3.40.1010.10">
    <property type="entry name" value="Cobalt-precorrin-4 Transmethylase, Domain 1"/>
    <property type="match status" value="1"/>
</dbReference>
<dbReference type="InterPro" id="IPR035996">
    <property type="entry name" value="4pyrrol_Methylase_sf"/>
</dbReference>
<accession>A0A2S0NEE8</accession>
<dbReference type="OrthoDB" id="9787825at2"/>
<evidence type="ECO:0000313" key="7">
    <source>
        <dbReference type="EMBL" id="AVO46540.1"/>
    </source>
</evidence>
<dbReference type="EMBL" id="CP027668">
    <property type="protein sequence ID" value="AVO46540.1"/>
    <property type="molecule type" value="Genomic_DNA"/>
</dbReference>
<gene>
    <name evidence="7" type="ORF">C6569_16575</name>
</gene>
<dbReference type="SUPFAM" id="SSF53790">
    <property type="entry name" value="Tetrapyrrole methylase"/>
    <property type="match status" value="1"/>
</dbReference>
<evidence type="ECO:0000256" key="4">
    <source>
        <dbReference type="ARBA" id="ARBA00022679"/>
    </source>
</evidence>
<keyword evidence="3" id="KW-0489">Methyltransferase</keyword>
<evidence type="ECO:0000313" key="8">
    <source>
        <dbReference type="Proteomes" id="UP000237889"/>
    </source>
</evidence>
<dbReference type="InterPro" id="IPR012818">
    <property type="entry name" value="CbiE"/>
</dbReference>
<comment type="pathway">
    <text evidence="1">Cofactor biosynthesis; adenosylcobalamin biosynthesis.</text>
</comment>
<dbReference type="GO" id="GO:0032259">
    <property type="term" value="P:methylation"/>
    <property type="evidence" value="ECO:0007669"/>
    <property type="project" value="UniProtKB-KW"/>
</dbReference>
<dbReference type="PANTHER" id="PTHR43182:SF1">
    <property type="entry name" value="COBALT-PRECORRIN-7 C(5)-METHYLTRANSFERASE"/>
    <property type="match status" value="1"/>
</dbReference>
<keyword evidence="2" id="KW-0169">Cobalamin biosynthesis</keyword>
<proteinExistence type="predicted"/>
<reference evidence="7 8" key="1">
    <citation type="submission" date="2018-03" db="EMBL/GenBank/DDBJ databases">
        <title>Genome sequencing of Phreatobacter sp.</title>
        <authorList>
            <person name="Kim S.-J."/>
            <person name="Heo J."/>
            <person name="Kwon S.-W."/>
        </authorList>
    </citation>
    <scope>NUCLEOTIDE SEQUENCE [LARGE SCALE GENOMIC DNA]</scope>
    <source>
        <strain evidence="7 8">S-12</strain>
    </source>
</reference>
<name>A0A2S0NEE8_9HYPH</name>
<keyword evidence="4" id="KW-0808">Transferase</keyword>
<dbReference type="GO" id="GO:0008276">
    <property type="term" value="F:protein methyltransferase activity"/>
    <property type="evidence" value="ECO:0007669"/>
    <property type="project" value="InterPro"/>
</dbReference>
<sequence>MESPLSSGQDARWLSLVGIGEDGRAGLTAAASAAIDGAELVVGGARHLALAGPLAAPALAWPNPLHAAFPAIVAKRGRPVCVLATGDPFHHGVGVQLARLVAPEEMQVFPQPSAFALACARLGWAQQDCALVSLHGRALERIIPHLQPGARILALSWDGSTPEKVAALLADRGMGGSRLTVLEAMGGPRERVRRAPAATFDLAGIDPLNTLAVEVVVEAGAEALPLVPGLPDALFESDGQLTKSEVRAVTLAALGPRRGELLWDIGAGSGSVGIEWALAQSDNRVIAVETRAERAGRIGRNAARLGVTGLTVVSGEAPAAFAGLPAPDAVFIGGGIGNPGLVEAAWDALRPGGRLVANVVSLEGEARLAGLFQRHGGDMRRIHVSRLDAVGTMHGWRPAMAVTQWRVVKP</sequence>
<keyword evidence="8" id="KW-1185">Reference proteome</keyword>
<dbReference type="PANTHER" id="PTHR43182">
    <property type="entry name" value="COBALT-PRECORRIN-6B C(15)-METHYLTRANSFERASE (DECARBOXYLATING)"/>
    <property type="match status" value="1"/>
</dbReference>
<dbReference type="InterPro" id="IPR014776">
    <property type="entry name" value="4pyrrole_Mease_sub2"/>
</dbReference>
<dbReference type="Gene3D" id="3.30.950.10">
    <property type="entry name" value="Methyltransferase, Cobalt-precorrin-4 Transmethylase, Domain 2"/>
    <property type="match status" value="1"/>
</dbReference>
<dbReference type="Pfam" id="PF00590">
    <property type="entry name" value="TP_methylase"/>
    <property type="match status" value="1"/>
</dbReference>
<organism evidence="7 8">
    <name type="scientific">Phreatobacter cathodiphilus</name>
    <dbReference type="NCBI Taxonomy" id="1868589"/>
    <lineage>
        <taxon>Bacteria</taxon>
        <taxon>Pseudomonadati</taxon>
        <taxon>Pseudomonadota</taxon>
        <taxon>Alphaproteobacteria</taxon>
        <taxon>Hyphomicrobiales</taxon>
        <taxon>Phreatobacteraceae</taxon>
        <taxon>Phreatobacter</taxon>
    </lineage>
</organism>
<dbReference type="InterPro" id="IPR029063">
    <property type="entry name" value="SAM-dependent_MTases_sf"/>
</dbReference>
<dbReference type="AlphaFoldDB" id="A0A2S0NEE8"/>
<dbReference type="InterPro" id="IPR050714">
    <property type="entry name" value="Cobalamin_biosynth_MTase"/>
</dbReference>
<dbReference type="GO" id="GO:0009236">
    <property type="term" value="P:cobalamin biosynthetic process"/>
    <property type="evidence" value="ECO:0007669"/>
    <property type="project" value="UniProtKB-UniPathway"/>
</dbReference>